<dbReference type="EMBL" id="JADINH010000110">
    <property type="protein sequence ID" value="MBO8415751.1"/>
    <property type="molecule type" value="Genomic_DNA"/>
</dbReference>
<reference evidence="1" key="1">
    <citation type="submission" date="2020-10" db="EMBL/GenBank/DDBJ databases">
        <authorList>
            <person name="Gilroy R."/>
        </authorList>
    </citation>
    <scope>NUCLEOTIDE SEQUENCE</scope>
    <source>
        <strain evidence="1">17213</strain>
    </source>
</reference>
<protein>
    <submittedName>
        <fullName evidence="1">Uncharacterized protein</fullName>
    </submittedName>
</protein>
<reference evidence="1" key="2">
    <citation type="journal article" date="2021" name="PeerJ">
        <title>Extensive microbial diversity within the chicken gut microbiome revealed by metagenomics and culture.</title>
        <authorList>
            <person name="Gilroy R."/>
            <person name="Ravi A."/>
            <person name="Getino M."/>
            <person name="Pursley I."/>
            <person name="Horton D.L."/>
            <person name="Alikhan N.F."/>
            <person name="Baker D."/>
            <person name="Gharbi K."/>
            <person name="Hall N."/>
            <person name="Watson M."/>
            <person name="Adriaenssens E.M."/>
            <person name="Foster-Nyarko E."/>
            <person name="Jarju S."/>
            <person name="Secka A."/>
            <person name="Antonio M."/>
            <person name="Oren A."/>
            <person name="Chaudhuri R.R."/>
            <person name="La Ragione R."/>
            <person name="Hildebrand F."/>
            <person name="Pallen M.J."/>
        </authorList>
    </citation>
    <scope>NUCLEOTIDE SEQUENCE</scope>
    <source>
        <strain evidence="1">17213</strain>
    </source>
</reference>
<dbReference type="AlphaFoldDB" id="A0A9D9D9T7"/>
<accession>A0A9D9D9T7</accession>
<comment type="caution">
    <text evidence="1">The sequence shown here is derived from an EMBL/GenBank/DDBJ whole genome shotgun (WGS) entry which is preliminary data.</text>
</comment>
<gene>
    <name evidence="1" type="ORF">IAB19_05170</name>
</gene>
<evidence type="ECO:0000313" key="2">
    <source>
        <dbReference type="Proteomes" id="UP000823631"/>
    </source>
</evidence>
<name>A0A9D9D9T7_9GAMM</name>
<evidence type="ECO:0000313" key="1">
    <source>
        <dbReference type="EMBL" id="MBO8415751.1"/>
    </source>
</evidence>
<sequence length="50" mass="5399">MTIALSPDVSSYKSTASENSIEEFALAIKIAPRPSVLLSVFDAEFILVVK</sequence>
<organism evidence="1 2">
    <name type="scientific">Candidatus Avisuccinivibrio stercorigallinarum</name>
    <dbReference type="NCBI Taxonomy" id="2840704"/>
    <lineage>
        <taxon>Bacteria</taxon>
        <taxon>Pseudomonadati</taxon>
        <taxon>Pseudomonadota</taxon>
        <taxon>Gammaproteobacteria</taxon>
        <taxon>Aeromonadales</taxon>
        <taxon>Succinivibrionaceae</taxon>
        <taxon>Succinivibrionaceae incertae sedis</taxon>
        <taxon>Candidatus Avisuccinivibrio</taxon>
    </lineage>
</organism>
<dbReference type="Proteomes" id="UP000823631">
    <property type="component" value="Unassembled WGS sequence"/>
</dbReference>
<proteinExistence type="predicted"/>